<dbReference type="InterPro" id="IPR027417">
    <property type="entry name" value="P-loop_NTPase"/>
</dbReference>
<dbReference type="Gene3D" id="3.40.50.10810">
    <property type="entry name" value="Tandem AAA-ATPase domain"/>
    <property type="match status" value="1"/>
</dbReference>
<dbReference type="CDD" id="cd18011">
    <property type="entry name" value="DEXDc_RapA"/>
    <property type="match status" value="1"/>
</dbReference>
<keyword evidence="1" id="KW-0547">Nucleotide-binding</keyword>
<dbReference type="InterPro" id="IPR014001">
    <property type="entry name" value="Helicase_ATP-bd"/>
</dbReference>
<sequence>MARTILAVCSKGKSEMFTPHQSTYFAHWLTQSGKIENQVSRAMASARVDMNPHQIDAACFALKSPLEQGVLLADEVGLGKTIEASLVMAQKWAENKRNILLIVPASLRKQWSQELGDKFELPSVIIDGKVAASLKKEGKINPFDQNGQIVICSYEYAALQRDYVRLVSWNLVVFDEAHKLRNLYQTNGSKRAKALVEATEFAESRVLLSATPIQNNLLELYGLSQVIDPHFFGDEKSFRALYVNRQRDEKALEDLKRRIRPLCHRTLRRQVQEEGGINFTNRYSITQDFTPLPEEWELYQKLSHYLQQPDNEAINPRARHLVSMGLRKILASSSFAVADTLRGMIDRLEQQQWLDEQALSDIEEIDDWAESENRGDEESNDKVGNDEPVRSPSKLSQEIAQLSEFFDLAKNIASNAKGQALLAVLEKALTMTERLGGQRKAVVFTESCRTQQYLQELLETGGYAGRTVLLNGSNNDPHSKEIYQAWLEEHKGSARISGSKAADMKAALVDQFRSNNADILISTEAGGEGINLQFCSVLINYDLPWNPQKVEQRIGRVHRYGQKNDVVVVNFVNRKNPADRRVFQLLDEKLRLFEGVFGASDEVLGAIEGSIDIERRIYEIYQKCRTDQEIEYQFDQLQRSLEETLAARETAAREALLNNFDRDVVSALKTRRDQSNDFLQEYEQVLMDLARAELPDATFNTNHFYLKNQRYDLSWPLAEQNDSEFFRLQATEHYLAWDLVRRAKARNLVPAHLVFHYDQLQGQYVALREYLGHSGTLSAFEVRFTYNKGRTRNTRLVVLAQTDDGHRLALENADHLMSVPAREEPLSDAIPEELFAEWQAQVVEETEAETEAELDQYLEQESEKLERWAQDRRKALMATVDELDEQIRAYKKEARQLASTAEKIQAKKELRKLERKRDDALAEYHQSKKAIEQEEDRLLDEVSEKLELTCEIKTLFTARWTLTH</sequence>
<dbReference type="GO" id="GO:0016787">
    <property type="term" value="F:hydrolase activity"/>
    <property type="evidence" value="ECO:0007669"/>
    <property type="project" value="UniProtKB-KW"/>
</dbReference>
<dbReference type="Proteomes" id="UP000239866">
    <property type="component" value="Unassembled WGS sequence"/>
</dbReference>
<accession>A0A2T1KKL3</accession>
<gene>
    <name evidence="9" type="ORF">C7H09_07035</name>
</gene>
<dbReference type="PANTHER" id="PTHR10799">
    <property type="entry name" value="SNF2/RAD54 HELICASE FAMILY"/>
    <property type="match status" value="1"/>
</dbReference>
<name>A0A2T1KKL3_9GAMM</name>
<evidence type="ECO:0000256" key="6">
    <source>
        <dbReference type="SAM" id="MobiDB-lite"/>
    </source>
</evidence>
<evidence type="ECO:0000256" key="1">
    <source>
        <dbReference type="ARBA" id="ARBA00022741"/>
    </source>
</evidence>
<reference evidence="9 10" key="1">
    <citation type="submission" date="2018-03" db="EMBL/GenBank/DDBJ databases">
        <title>Marinobacter brunus sp. nov., a marine bacterium of Gamma-proteobacteria isolated from the surface seawater of the South China Sea.</title>
        <authorList>
            <person name="Cheng H."/>
            <person name="Wu Y.-H."/>
            <person name="Xamxidin M."/>
            <person name="Xu X.-W."/>
        </authorList>
    </citation>
    <scope>NUCLEOTIDE SEQUENCE [LARGE SCALE GENOMIC DNA]</scope>
    <source>
        <strain evidence="9 10">NH169-3</strain>
    </source>
</reference>
<dbReference type="EMBL" id="PXNP01000023">
    <property type="protein sequence ID" value="PSF10687.1"/>
    <property type="molecule type" value="Genomic_DNA"/>
</dbReference>
<evidence type="ECO:0000256" key="2">
    <source>
        <dbReference type="ARBA" id="ARBA00022801"/>
    </source>
</evidence>
<keyword evidence="5" id="KW-0175">Coiled coil</keyword>
<dbReference type="InterPro" id="IPR001650">
    <property type="entry name" value="Helicase_C-like"/>
</dbReference>
<dbReference type="InterPro" id="IPR000330">
    <property type="entry name" value="SNF2_N"/>
</dbReference>
<evidence type="ECO:0000256" key="4">
    <source>
        <dbReference type="ARBA" id="ARBA00022840"/>
    </source>
</evidence>
<feature type="coiled-coil region" evidence="5">
    <location>
        <begin position="840"/>
        <end position="941"/>
    </location>
</feature>
<dbReference type="InterPro" id="IPR038718">
    <property type="entry name" value="SNF2-like_sf"/>
</dbReference>
<feature type="compositionally biased region" description="Basic and acidic residues" evidence="6">
    <location>
        <begin position="371"/>
        <end position="389"/>
    </location>
</feature>
<dbReference type="PROSITE" id="PS51192">
    <property type="entry name" value="HELICASE_ATP_BIND_1"/>
    <property type="match status" value="1"/>
</dbReference>
<protein>
    <submittedName>
        <fullName evidence="9">Helicase</fullName>
    </submittedName>
</protein>
<dbReference type="InterPro" id="IPR049730">
    <property type="entry name" value="SNF2/RAD54-like_C"/>
</dbReference>
<dbReference type="AlphaFoldDB" id="A0A2T1KKL3"/>
<dbReference type="SUPFAM" id="SSF52540">
    <property type="entry name" value="P-loop containing nucleoside triphosphate hydrolases"/>
    <property type="match status" value="2"/>
</dbReference>
<dbReference type="SMART" id="SM00487">
    <property type="entry name" value="DEXDc"/>
    <property type="match status" value="1"/>
</dbReference>
<dbReference type="GO" id="GO:0004386">
    <property type="term" value="F:helicase activity"/>
    <property type="evidence" value="ECO:0007669"/>
    <property type="project" value="UniProtKB-KW"/>
</dbReference>
<keyword evidence="4" id="KW-0067">ATP-binding</keyword>
<evidence type="ECO:0000259" key="7">
    <source>
        <dbReference type="PROSITE" id="PS51192"/>
    </source>
</evidence>
<keyword evidence="3 9" id="KW-0347">Helicase</keyword>
<proteinExistence type="predicted"/>
<evidence type="ECO:0000256" key="3">
    <source>
        <dbReference type="ARBA" id="ARBA00022806"/>
    </source>
</evidence>
<feature type="region of interest" description="Disordered" evidence="6">
    <location>
        <begin position="368"/>
        <end position="394"/>
    </location>
</feature>
<dbReference type="InterPro" id="IPR057342">
    <property type="entry name" value="DEXDc_RapA"/>
</dbReference>
<evidence type="ECO:0000313" key="10">
    <source>
        <dbReference type="Proteomes" id="UP000239866"/>
    </source>
</evidence>
<dbReference type="PROSITE" id="PS51194">
    <property type="entry name" value="HELICASE_CTER"/>
    <property type="match status" value="1"/>
</dbReference>
<dbReference type="OrthoDB" id="9814088at2"/>
<feature type="domain" description="Helicase ATP-binding" evidence="7">
    <location>
        <begin position="61"/>
        <end position="230"/>
    </location>
</feature>
<dbReference type="CDD" id="cd18793">
    <property type="entry name" value="SF2_C_SNF"/>
    <property type="match status" value="1"/>
</dbReference>
<dbReference type="Gene3D" id="3.40.50.300">
    <property type="entry name" value="P-loop containing nucleotide triphosphate hydrolases"/>
    <property type="match status" value="1"/>
</dbReference>
<feature type="domain" description="Helicase C-terminal" evidence="8">
    <location>
        <begin position="424"/>
        <end position="638"/>
    </location>
</feature>
<comment type="caution">
    <text evidence="9">The sequence shown here is derived from an EMBL/GenBank/DDBJ whole genome shotgun (WGS) entry which is preliminary data.</text>
</comment>
<dbReference type="Pfam" id="PF00176">
    <property type="entry name" value="SNF2-rel_dom"/>
    <property type="match status" value="1"/>
</dbReference>
<dbReference type="Pfam" id="PF00271">
    <property type="entry name" value="Helicase_C"/>
    <property type="match status" value="1"/>
</dbReference>
<organism evidence="9 10">
    <name type="scientific">Marinobacter fuscus</name>
    <dbReference type="NCBI Taxonomy" id="2109942"/>
    <lineage>
        <taxon>Bacteria</taxon>
        <taxon>Pseudomonadati</taxon>
        <taxon>Pseudomonadota</taxon>
        <taxon>Gammaproteobacteria</taxon>
        <taxon>Pseudomonadales</taxon>
        <taxon>Marinobacteraceae</taxon>
        <taxon>Marinobacter</taxon>
    </lineage>
</organism>
<keyword evidence="10" id="KW-1185">Reference proteome</keyword>
<dbReference type="SMART" id="SM00490">
    <property type="entry name" value="HELICc"/>
    <property type="match status" value="1"/>
</dbReference>
<evidence type="ECO:0000256" key="5">
    <source>
        <dbReference type="SAM" id="Coils"/>
    </source>
</evidence>
<evidence type="ECO:0000259" key="8">
    <source>
        <dbReference type="PROSITE" id="PS51194"/>
    </source>
</evidence>
<keyword evidence="2" id="KW-0378">Hydrolase</keyword>
<evidence type="ECO:0000313" key="9">
    <source>
        <dbReference type="EMBL" id="PSF10687.1"/>
    </source>
</evidence>
<dbReference type="GO" id="GO:0005524">
    <property type="term" value="F:ATP binding"/>
    <property type="evidence" value="ECO:0007669"/>
    <property type="project" value="UniProtKB-KW"/>
</dbReference>